<feature type="transmembrane region" description="Helical" evidence="1">
    <location>
        <begin position="42"/>
        <end position="61"/>
    </location>
</feature>
<evidence type="ECO:0000313" key="2">
    <source>
        <dbReference type="EMBL" id="MCD2193091.1"/>
    </source>
</evidence>
<evidence type="ECO:0000256" key="1">
    <source>
        <dbReference type="SAM" id="Phobius"/>
    </source>
</evidence>
<protein>
    <submittedName>
        <fullName evidence="2">Uncharacterized protein</fullName>
    </submittedName>
</protein>
<dbReference type="Proteomes" id="UP001199469">
    <property type="component" value="Unassembled WGS sequence"/>
</dbReference>
<keyword evidence="1" id="KW-0812">Transmembrane</keyword>
<keyword evidence="1" id="KW-1133">Transmembrane helix</keyword>
<dbReference type="EMBL" id="JAJNDB010000001">
    <property type="protein sequence ID" value="MCD2193091.1"/>
    <property type="molecule type" value="Genomic_DNA"/>
</dbReference>
<comment type="caution">
    <text evidence="2">The sequence shown here is derived from an EMBL/GenBank/DDBJ whole genome shotgun (WGS) entry which is preliminary data.</text>
</comment>
<organism evidence="2 3">
    <name type="scientific">Actinomycetospora endophytica</name>
    <dbReference type="NCBI Taxonomy" id="2291215"/>
    <lineage>
        <taxon>Bacteria</taxon>
        <taxon>Bacillati</taxon>
        <taxon>Actinomycetota</taxon>
        <taxon>Actinomycetes</taxon>
        <taxon>Pseudonocardiales</taxon>
        <taxon>Pseudonocardiaceae</taxon>
        <taxon>Actinomycetospora</taxon>
    </lineage>
</organism>
<dbReference type="RefSeq" id="WP_230730741.1">
    <property type="nucleotide sequence ID" value="NZ_JAJNDB010000001.1"/>
</dbReference>
<keyword evidence="3" id="KW-1185">Reference proteome</keyword>
<accession>A0ABS8P6Q4</accession>
<sequence length="258" mass="27751">MRPGRMFWAVLVNGLWAVLIAGSAGAAITASGRPDAPIRVGLSLGWVLIGLALLAVTLPFLTGALRWQRTAATWLADPFPTAPASFFSVEEAADGSASVWCDGRHMVTAVPLDRRRLGDCVIRADGRDLHVDRAPTGELAVLDGDAVVGELHQVGRIAPYLVLIVGESRLLSPPSIARTQWDCLDRSGQVRTVDFSEVPVIADSGDRRSVLRTELPGGDDPQAWACLLWIAMRCRSISIERARSRTSDGYIPMVVSSS</sequence>
<proteinExistence type="predicted"/>
<evidence type="ECO:0000313" key="3">
    <source>
        <dbReference type="Proteomes" id="UP001199469"/>
    </source>
</evidence>
<gene>
    <name evidence="2" type="ORF">LQ327_06775</name>
</gene>
<reference evidence="2 3" key="1">
    <citation type="submission" date="2021-11" db="EMBL/GenBank/DDBJ databases">
        <title>Draft genome sequence of Actinomycetospora sp. SF1 isolated from the rhizosphere soil.</title>
        <authorList>
            <person name="Duangmal K."/>
            <person name="Chantavorakit T."/>
        </authorList>
    </citation>
    <scope>NUCLEOTIDE SEQUENCE [LARGE SCALE GENOMIC DNA]</scope>
    <source>
        <strain evidence="2 3">TBRC 5722</strain>
    </source>
</reference>
<keyword evidence="1" id="KW-0472">Membrane</keyword>
<name>A0ABS8P6Q4_9PSEU</name>